<dbReference type="PANTHER" id="PTHR45527">
    <property type="entry name" value="NONRIBOSOMAL PEPTIDE SYNTHETASE"/>
    <property type="match status" value="1"/>
</dbReference>
<evidence type="ECO:0000256" key="1">
    <source>
        <dbReference type="ARBA" id="ARBA00001957"/>
    </source>
</evidence>
<dbReference type="Gene3D" id="3.40.50.12780">
    <property type="entry name" value="N-terminal domain of ligase-like"/>
    <property type="match status" value="1"/>
</dbReference>
<dbReference type="FunFam" id="1.10.1200.10:FF:000005">
    <property type="entry name" value="Nonribosomal peptide synthetase 1"/>
    <property type="match status" value="1"/>
</dbReference>
<evidence type="ECO:0000313" key="8">
    <source>
        <dbReference type="Proteomes" id="UP001183607"/>
    </source>
</evidence>
<dbReference type="InterPro" id="IPR045851">
    <property type="entry name" value="AMP-bd_C_sf"/>
</dbReference>
<dbReference type="SMART" id="SM00823">
    <property type="entry name" value="PKS_PP"/>
    <property type="match status" value="2"/>
</dbReference>
<dbReference type="PANTHER" id="PTHR45527:SF1">
    <property type="entry name" value="FATTY ACID SYNTHASE"/>
    <property type="match status" value="1"/>
</dbReference>
<dbReference type="SUPFAM" id="SSF56801">
    <property type="entry name" value="Acetyl-CoA synthetase-like"/>
    <property type="match status" value="2"/>
</dbReference>
<feature type="domain" description="Carrier" evidence="6">
    <location>
        <begin position="990"/>
        <end position="1065"/>
    </location>
</feature>
<dbReference type="Gene3D" id="3.30.559.10">
    <property type="entry name" value="Chloramphenicol acetyltransferase-like domain"/>
    <property type="match status" value="2"/>
</dbReference>
<dbReference type="InterPro" id="IPR042099">
    <property type="entry name" value="ANL_N_sf"/>
</dbReference>
<protein>
    <submittedName>
        <fullName evidence="7">Amino acid adenylation domain-containing protein</fullName>
    </submittedName>
</protein>
<dbReference type="GO" id="GO:0044550">
    <property type="term" value="P:secondary metabolite biosynthetic process"/>
    <property type="evidence" value="ECO:0007669"/>
    <property type="project" value="UniProtKB-ARBA"/>
</dbReference>
<dbReference type="PROSITE" id="PS50075">
    <property type="entry name" value="CARRIER"/>
    <property type="match status" value="2"/>
</dbReference>
<dbReference type="PROSITE" id="PS00012">
    <property type="entry name" value="PHOSPHOPANTETHEINE"/>
    <property type="match status" value="2"/>
</dbReference>
<dbReference type="InterPro" id="IPR001242">
    <property type="entry name" value="Condensation_dom"/>
</dbReference>
<comment type="cofactor">
    <cofactor evidence="1">
        <name>pantetheine 4'-phosphate</name>
        <dbReference type="ChEBI" id="CHEBI:47942"/>
    </cofactor>
</comment>
<dbReference type="SUPFAM" id="SSF47336">
    <property type="entry name" value="ACP-like"/>
    <property type="match status" value="2"/>
</dbReference>
<accession>A0ABD5EDV5</accession>
<dbReference type="GO" id="GO:0017000">
    <property type="term" value="P:antibiotic biosynthetic process"/>
    <property type="evidence" value="ECO:0007669"/>
    <property type="project" value="UniProtKB-ARBA"/>
</dbReference>
<evidence type="ECO:0000256" key="5">
    <source>
        <dbReference type="SAM" id="MobiDB-lite"/>
    </source>
</evidence>
<dbReference type="Gene3D" id="3.40.50.980">
    <property type="match status" value="2"/>
</dbReference>
<feature type="non-terminal residue" evidence="7">
    <location>
        <position position="1"/>
    </location>
</feature>
<dbReference type="CDD" id="cd19540">
    <property type="entry name" value="LCL_NRPS-like"/>
    <property type="match status" value="2"/>
</dbReference>
<organism evidence="7 8">
    <name type="scientific">Streptomyces evansiae</name>
    <dbReference type="NCBI Taxonomy" id="3075535"/>
    <lineage>
        <taxon>Bacteria</taxon>
        <taxon>Bacillati</taxon>
        <taxon>Actinomycetota</taxon>
        <taxon>Actinomycetes</taxon>
        <taxon>Kitasatosporales</taxon>
        <taxon>Streptomycetaceae</taxon>
        <taxon>Streptomyces</taxon>
    </lineage>
</organism>
<dbReference type="Proteomes" id="UP001183607">
    <property type="component" value="Unassembled WGS sequence"/>
</dbReference>
<evidence type="ECO:0000256" key="4">
    <source>
        <dbReference type="ARBA" id="ARBA00022553"/>
    </source>
</evidence>
<dbReference type="CDD" id="cd05930">
    <property type="entry name" value="A_NRPS"/>
    <property type="match status" value="1"/>
</dbReference>
<dbReference type="Pfam" id="PF00668">
    <property type="entry name" value="Condensation"/>
    <property type="match status" value="2"/>
</dbReference>
<dbReference type="PROSITE" id="PS00455">
    <property type="entry name" value="AMP_BINDING"/>
    <property type="match status" value="2"/>
</dbReference>
<dbReference type="Gene3D" id="3.30.300.30">
    <property type="match status" value="2"/>
</dbReference>
<feature type="region of interest" description="Disordered" evidence="5">
    <location>
        <begin position="967"/>
        <end position="993"/>
    </location>
</feature>
<evidence type="ECO:0000256" key="3">
    <source>
        <dbReference type="ARBA" id="ARBA00022450"/>
    </source>
</evidence>
<dbReference type="EMBL" id="JAVRER010000088">
    <property type="protein sequence ID" value="MDT0419579.1"/>
    <property type="molecule type" value="Genomic_DNA"/>
</dbReference>
<dbReference type="RefSeq" id="WP_311677725.1">
    <property type="nucleotide sequence ID" value="NZ_JAVRER010000088.1"/>
</dbReference>
<comment type="caution">
    <text evidence="7">The sequence shown here is derived from an EMBL/GenBank/DDBJ whole genome shotgun (WGS) entry which is preliminary data.</text>
</comment>
<dbReference type="Gene3D" id="3.30.559.30">
    <property type="entry name" value="Nonribosomal peptide synthetase, condensation domain"/>
    <property type="match status" value="2"/>
</dbReference>
<gene>
    <name evidence="7" type="ORF">RM574_29315</name>
</gene>
<dbReference type="Gene3D" id="2.30.38.10">
    <property type="entry name" value="Luciferase, Domain 3"/>
    <property type="match status" value="1"/>
</dbReference>
<dbReference type="FunFam" id="3.40.50.980:FF:000001">
    <property type="entry name" value="Non-ribosomal peptide synthetase"/>
    <property type="match status" value="1"/>
</dbReference>
<name>A0ABD5EDV5_9ACTN</name>
<dbReference type="NCBIfam" id="TIGR01733">
    <property type="entry name" value="AA-adenyl-dom"/>
    <property type="match status" value="2"/>
</dbReference>
<dbReference type="InterPro" id="IPR009081">
    <property type="entry name" value="PP-bd_ACP"/>
</dbReference>
<proteinExistence type="inferred from homology"/>
<dbReference type="GO" id="GO:0072330">
    <property type="term" value="P:monocarboxylic acid biosynthetic process"/>
    <property type="evidence" value="ECO:0007669"/>
    <property type="project" value="UniProtKB-ARBA"/>
</dbReference>
<sequence>INTTLNLNLNTQDIFAHPTPTTLAHHLTGLTGTSRPRITKVAERPDPLPLSDAQRRLWFLYQLDGPTPTYNIPLIARLSGAPDLDALTAALADVLARHEVLRTVFTERDQEPAQVVLPVERARPVIGTTECPPSRLEGVLAEECARPFALDTELPVRAHVVRSGDVHHLVLTVHHIAADGWSMEPLCADLARAYAARLRGEEPGFAPLPVQYADYTLRQRDADAAGRDSGLAYWENALRGLPEQLDLPYDRARPARASSRGGSVRRTLDPRVHERLLLLGQEHDATLFMVVQALLAATLTRLGAGDDIPLGSVVAGRSDEVLDELVGFFLNSVVLRTDTSGDPAFTELLDRVRRTDLTVLAHQDVPFDRLVEHLKPPRSLAAHPLFQVAFGVAAPSPVPKLEGLESTPVRPPLDAAKFDLYFGITQHEGAEGRRGALEIDLTYALDLFDPATAENIVDRLARMAEAVAADPAVRCGGIDLLDGDERHRILHTWNTTALPVPRTLPDMFDEQVRAHPDEIAVEHRGERVSYRELDARSNRLARHLIAAGAGPEDLVAVSTRRGLGWVTAMLAVLKSGAGYLPVDPAYPSARKRFILDDSAPRFALVDDPADLPGSGAVVGVPADIDLSTYSDGPIADEERRLPLRTANACYMIYTSGSTGVPKGVLLAHTGISRLALRHRDFVPDGGGHRVLQLASIGFDGSVWEVVMALLLGGTLVVGEPEELLTAAPGHAPDITHVLVTPSMLAAMPDHALPPGIVVITASESCPQWLVDRWGRDRTVENSYGPTETTVCATGGPLPPGLPVTIGRPVPSTSVYVLDAALRPVPPGVVGELYIAGAALARGYAGRPALTASRFVADPFGPAGTRMYRSGDLARWRNDGRLLFAGRSDDQVKIRGFRIEPGEVEAELCALPGVDTAAVVVRTDRPGEAELTAYYTGPAHPLRTRAELARRLPEYMVPSALVPMTAIPRNHSGKLDRGALPAPDRTTSSRGPRTPREEILCGLFAELLGLLAVGVDDGFFDLGGHSLLATRLVNAVRAAFGVRLDLREVFEHPTVAGIDRLIDSALAGPPPVVPVSPRPESLPLSHAQRGLWFTEQLEDRPDHVYTVALATRTTGEFDRAALADALTDVVGRHEVLRTVFADRDGEPVQIVRPVEDALVPVGCSDVTRARMKAAVAAECRHAFDLSTDLPVHAHVLRGEAEQVLVLVLHHIAVDGWSMGPFTADLAHAYAARAEGKVPEWTPLSVQYVDYVLWQRENSRAGLGHWTRALAGAPEELALPADRPRAPRPSFRGDTVSLRLDADTRAALAALARGHGATPFMVAHAALAATLTRSGAGTDLPIGTVVAGRHDEALEELVGFFVNTLVLRTDTSGDPTFGELLDRVRRTDLDAYRHQDVPFDRIVEELRPERTLARHPLVQTMLSWSTGREDAVTLPGLDTLPFPGTGEPVAKFDLDIVFREEAEGIAIELTYATDLFDRDTVAGLGRRLLATLTAGVAEPDTRIGAIDLLTPAEHAWLAGRGAADGPRTVGTLVSGFAAWADSDLTAVIDGGREVSYRELDRRSDRLARALLAAGVRPEDVVALLMDRGVDLLVAMLGVLKAGGTFLPLHLAHPADRMRGAVADSAAGVLLVDGAHASHELAGGIGTVLVVGHEPTAPEAELPMVRPDQLAYLMYTSGSTGEPKGVAATHQNVLDLALAPSWGTGPGDRVLMQAPHAFDGSSYEVWAPLMTGAAIVVMPSGDLTSLSLRTVAERHGVTRISLTAGLFRVLAETDPAAFTGLTEVITGGDVISPEAVRAVLAACPDILVHSTYGPTEITMCATFSRLTSADPVPAPIPLGEPLANTSLHVLDDCLRPAPPGVAGELYIAGAGVARGYFGRPGASASHFVACPFGQPGARMYRTGDIVRWERDGTLGFLGRADNQVKVRGFRVEVGEVTAELAAVDGVAQAAVVVREDRPGDKSLIGYYTGEAAEDVVRGRLMARLPAQAVPSALIPVASWPLTSNGKLNTAALPAPGPREAFRAPRTPREEVLCALFAEVTGAQRVGIDDSFFDLGGHSLMAIALSKKVHTAIGVHLPVNLLFQYPRVAELAARLDNLDDTAARPRPALRRRTGQV</sequence>
<dbReference type="InterPro" id="IPR020845">
    <property type="entry name" value="AMP-binding_CS"/>
</dbReference>
<dbReference type="CDD" id="cd12117">
    <property type="entry name" value="A_NRPS_Srf_like"/>
    <property type="match status" value="1"/>
</dbReference>
<dbReference type="SUPFAM" id="SSF52777">
    <property type="entry name" value="CoA-dependent acyltransferases"/>
    <property type="match status" value="4"/>
</dbReference>
<dbReference type="InterPro" id="IPR023213">
    <property type="entry name" value="CAT-like_dom_sf"/>
</dbReference>
<dbReference type="InterPro" id="IPR000873">
    <property type="entry name" value="AMP-dep_synth/lig_dom"/>
</dbReference>
<dbReference type="InterPro" id="IPR020806">
    <property type="entry name" value="PKS_PP-bd"/>
</dbReference>
<evidence type="ECO:0000259" key="6">
    <source>
        <dbReference type="PROSITE" id="PS50075"/>
    </source>
</evidence>
<dbReference type="FunFam" id="2.30.38.10:FF:000001">
    <property type="entry name" value="Non-ribosomal peptide synthetase PvdI"/>
    <property type="match status" value="2"/>
</dbReference>
<dbReference type="GO" id="GO:0008610">
    <property type="term" value="P:lipid biosynthetic process"/>
    <property type="evidence" value="ECO:0007669"/>
    <property type="project" value="UniProtKB-ARBA"/>
</dbReference>
<comment type="similarity">
    <text evidence="2">Belongs to the ATP-dependent AMP-binding enzyme family.</text>
</comment>
<reference evidence="8" key="1">
    <citation type="submission" date="2023-07" db="EMBL/GenBank/DDBJ databases">
        <title>30 novel species of actinomycetes from the DSMZ collection.</title>
        <authorList>
            <person name="Nouioui I."/>
        </authorList>
    </citation>
    <scope>NUCLEOTIDE SEQUENCE [LARGE SCALE GENOMIC DNA]</scope>
    <source>
        <strain evidence="8">DSM 41982</strain>
    </source>
</reference>
<dbReference type="Pfam" id="PF00550">
    <property type="entry name" value="PP-binding"/>
    <property type="match status" value="2"/>
</dbReference>
<dbReference type="InterPro" id="IPR010071">
    <property type="entry name" value="AA_adenyl_dom"/>
</dbReference>
<dbReference type="InterPro" id="IPR036736">
    <property type="entry name" value="ACP-like_sf"/>
</dbReference>
<dbReference type="Gene3D" id="1.10.1200.10">
    <property type="entry name" value="ACP-like"/>
    <property type="match status" value="1"/>
</dbReference>
<dbReference type="InterPro" id="IPR006162">
    <property type="entry name" value="Ppantetheine_attach_site"/>
</dbReference>
<dbReference type="SMART" id="SM01294">
    <property type="entry name" value="PKS_PP_betabranch"/>
    <property type="match status" value="1"/>
</dbReference>
<dbReference type="InterPro" id="IPR029058">
    <property type="entry name" value="AB_hydrolase_fold"/>
</dbReference>
<dbReference type="Pfam" id="PF13193">
    <property type="entry name" value="AMP-binding_C"/>
    <property type="match status" value="1"/>
</dbReference>
<evidence type="ECO:0000313" key="7">
    <source>
        <dbReference type="EMBL" id="MDT0419579.1"/>
    </source>
</evidence>
<dbReference type="FunFam" id="1.10.1200.10:FF:000016">
    <property type="entry name" value="Non-ribosomal peptide synthase"/>
    <property type="match status" value="1"/>
</dbReference>
<feature type="domain" description="Carrier" evidence="6">
    <location>
        <begin position="2020"/>
        <end position="2095"/>
    </location>
</feature>
<keyword evidence="4" id="KW-0597">Phosphoprotein</keyword>
<dbReference type="InterPro" id="IPR025110">
    <property type="entry name" value="AMP-bd_C"/>
</dbReference>
<keyword evidence="3" id="KW-0596">Phosphopantetheine</keyword>
<dbReference type="Pfam" id="PF00501">
    <property type="entry name" value="AMP-binding"/>
    <property type="match status" value="2"/>
</dbReference>
<evidence type="ECO:0000256" key="2">
    <source>
        <dbReference type="ARBA" id="ARBA00006432"/>
    </source>
</evidence>
<dbReference type="Gene3D" id="3.40.50.1820">
    <property type="entry name" value="alpha/beta hydrolase"/>
    <property type="match status" value="1"/>
</dbReference>